<dbReference type="PROSITE" id="PS50206">
    <property type="entry name" value="RHODANESE_3"/>
    <property type="match status" value="1"/>
</dbReference>
<dbReference type="EMBL" id="LGRX02009038">
    <property type="protein sequence ID" value="KAK3272331.1"/>
    <property type="molecule type" value="Genomic_DNA"/>
</dbReference>
<protein>
    <recommendedName>
        <fullName evidence="1">Rhodanese domain-containing protein</fullName>
    </recommendedName>
</protein>
<comment type="caution">
    <text evidence="2">The sequence shown here is derived from an EMBL/GenBank/DDBJ whole genome shotgun (WGS) entry which is preliminary data.</text>
</comment>
<feature type="non-terminal residue" evidence="2">
    <location>
        <position position="1"/>
    </location>
</feature>
<dbReference type="GO" id="GO:0009982">
    <property type="term" value="F:pseudouridine synthase activity"/>
    <property type="evidence" value="ECO:0007669"/>
    <property type="project" value="InterPro"/>
</dbReference>
<dbReference type="AlphaFoldDB" id="A0AAE0G7I6"/>
<dbReference type="InterPro" id="IPR020936">
    <property type="entry name" value="TrhO"/>
</dbReference>
<dbReference type="InterPro" id="IPR020103">
    <property type="entry name" value="PsdUridine_synth_cat_dom_sf"/>
</dbReference>
<feature type="domain" description="Rhodanese" evidence="1">
    <location>
        <begin position="39"/>
        <end position="141"/>
    </location>
</feature>
<dbReference type="Pfam" id="PF12368">
    <property type="entry name" value="Rhodanese_C"/>
    <property type="match status" value="1"/>
</dbReference>
<accession>A0AAE0G7I6</accession>
<sequence length="686" mass="73061">VKVVKEVISTGGLFTSIPVAATGKGYLSPEQFHAAVSAKDPDTVLLDVRNHKEFMIGHFDGAEDPRTRTFNEWPAYANRIASQLSGKHVLMYCTGGIRCEKASAYLRERLAQEPGAVSEPQVSHLRGGIHKYLEAYPDGGHFKGKNFVFDRRGAVAAAESEGAEDSEEAAAGRKAAVVGACFSCSAAFDRLPGDAVCTVCREPVLVCDACRKVLAEFHCEAHQELAKCYFTNLCAFSGAELQLQLADLEARAAQVAVGRGFRNIRRMLRRQMDRVQERLQLLALGSDGGRQEGVGEGERSVTGGAVVTCRSCGDASCSGACWGFHGTGRLSTLDPQATGASMNPEPQTVPADAAALEGEQGRAQPGRDGESSEAMVEMRYDMSNLEESLGLERATAVLRDLARAQGLQLDEASKTLRGPPGVGPGSSAVLAIRTRGVLVWTERAGGPRSLNEARRLRRAAEKRDPEYRAACRDRRKAARELQRQAGAVACVVGAGAGGDGGAPTATSSGMGEGIAQALAPLVEMAAVACIVQVPGSRLALRLVAPYVHVYRCAAKARWVGRPLLEMLESEFGAQPDGYYAAAVAAGLVSVESSPERCASDRRIKAADIMTHTTLRHEPPVWVAPGWSGVALTWHGDVAVIDKPAGMPVHPCGSYRHNSVSEVLAAQDAQLTQELGVRPLDQATRNR</sequence>
<dbReference type="SUPFAM" id="SSF55120">
    <property type="entry name" value="Pseudouridine synthase"/>
    <property type="match status" value="1"/>
</dbReference>
<dbReference type="GO" id="GO:0001522">
    <property type="term" value="P:pseudouridine synthesis"/>
    <property type="evidence" value="ECO:0007669"/>
    <property type="project" value="InterPro"/>
</dbReference>
<dbReference type="PANTHER" id="PTHR43268">
    <property type="entry name" value="THIOSULFATE SULFURTRANSFERASE/RHODANESE-LIKE DOMAIN-CONTAINING PROTEIN 2"/>
    <property type="match status" value="1"/>
</dbReference>
<dbReference type="InterPro" id="IPR001763">
    <property type="entry name" value="Rhodanese-like_dom"/>
</dbReference>
<dbReference type="Proteomes" id="UP001190700">
    <property type="component" value="Unassembled WGS sequence"/>
</dbReference>
<evidence type="ECO:0000259" key="1">
    <source>
        <dbReference type="PROSITE" id="PS50206"/>
    </source>
</evidence>
<evidence type="ECO:0000313" key="2">
    <source>
        <dbReference type="EMBL" id="KAK3272331.1"/>
    </source>
</evidence>
<proteinExistence type="predicted"/>
<organism evidence="2 3">
    <name type="scientific">Cymbomonas tetramitiformis</name>
    <dbReference type="NCBI Taxonomy" id="36881"/>
    <lineage>
        <taxon>Eukaryota</taxon>
        <taxon>Viridiplantae</taxon>
        <taxon>Chlorophyta</taxon>
        <taxon>Pyramimonadophyceae</taxon>
        <taxon>Pyramimonadales</taxon>
        <taxon>Pyramimonadaceae</taxon>
        <taxon>Cymbomonas</taxon>
    </lineage>
</organism>
<dbReference type="InterPro" id="IPR022111">
    <property type="entry name" value="Rhodanese_C"/>
</dbReference>
<gene>
    <name evidence="2" type="ORF">CYMTET_19370</name>
</gene>
<dbReference type="InterPro" id="IPR036873">
    <property type="entry name" value="Rhodanese-like_dom_sf"/>
</dbReference>
<dbReference type="Gene3D" id="3.40.250.10">
    <property type="entry name" value="Rhodanese-like domain"/>
    <property type="match status" value="1"/>
</dbReference>
<name>A0AAE0G7I6_9CHLO</name>
<reference evidence="2 3" key="1">
    <citation type="journal article" date="2015" name="Genome Biol. Evol.">
        <title>Comparative Genomics of a Bacterivorous Green Alga Reveals Evolutionary Causalities and Consequences of Phago-Mixotrophic Mode of Nutrition.</title>
        <authorList>
            <person name="Burns J.A."/>
            <person name="Paasch A."/>
            <person name="Narechania A."/>
            <person name="Kim E."/>
        </authorList>
    </citation>
    <scope>NUCLEOTIDE SEQUENCE [LARGE SCALE GENOMIC DNA]</scope>
    <source>
        <strain evidence="2 3">PLY_AMNH</strain>
    </source>
</reference>
<dbReference type="SUPFAM" id="SSF52821">
    <property type="entry name" value="Rhodanese/Cell cycle control phosphatase"/>
    <property type="match status" value="1"/>
</dbReference>
<dbReference type="GO" id="GO:0003723">
    <property type="term" value="F:RNA binding"/>
    <property type="evidence" value="ECO:0007669"/>
    <property type="project" value="InterPro"/>
</dbReference>
<dbReference type="SMART" id="SM00450">
    <property type="entry name" value="RHOD"/>
    <property type="match status" value="1"/>
</dbReference>
<dbReference type="PANTHER" id="PTHR43268:SF6">
    <property type="entry name" value="THIOSULFATE SULFURTRANSFERASE_RHODANESE-LIKE DOMAIN-CONTAINING PROTEIN 2"/>
    <property type="match status" value="1"/>
</dbReference>
<keyword evidence="3" id="KW-1185">Reference proteome</keyword>
<evidence type="ECO:0000313" key="3">
    <source>
        <dbReference type="Proteomes" id="UP001190700"/>
    </source>
</evidence>
<dbReference type="Pfam" id="PF00581">
    <property type="entry name" value="Rhodanese"/>
    <property type="match status" value="1"/>
</dbReference>